<dbReference type="InterPro" id="IPR004358">
    <property type="entry name" value="Sig_transdc_His_kin-like_C"/>
</dbReference>
<dbReference type="InterPro" id="IPR036097">
    <property type="entry name" value="HisK_dim/P_sf"/>
</dbReference>
<dbReference type="PROSITE" id="PS50109">
    <property type="entry name" value="HIS_KIN"/>
    <property type="match status" value="1"/>
</dbReference>
<dbReference type="Gene3D" id="3.30.565.10">
    <property type="entry name" value="Histidine kinase-like ATPase, C-terminal domain"/>
    <property type="match status" value="1"/>
</dbReference>
<gene>
    <name evidence="9" type="ORF">FHW37_103898</name>
</gene>
<dbReference type="RefSeq" id="WP_145637874.1">
    <property type="nucleotide sequence ID" value="NZ_VIWP01000003.1"/>
</dbReference>
<dbReference type="GO" id="GO:0000155">
    <property type="term" value="F:phosphorelay sensor kinase activity"/>
    <property type="evidence" value="ECO:0007669"/>
    <property type="project" value="InterPro"/>
</dbReference>
<dbReference type="CDD" id="cd19410">
    <property type="entry name" value="HK9-like_sensor"/>
    <property type="match status" value="1"/>
</dbReference>
<dbReference type="AlphaFoldDB" id="A0A561QXD2"/>
<dbReference type="GO" id="GO:0007234">
    <property type="term" value="P:osmosensory signaling via phosphorelay pathway"/>
    <property type="evidence" value="ECO:0007669"/>
    <property type="project" value="TreeGrafter"/>
</dbReference>
<feature type="transmembrane region" description="Helical" evidence="7">
    <location>
        <begin position="187"/>
        <end position="208"/>
    </location>
</feature>
<feature type="coiled-coil region" evidence="6">
    <location>
        <begin position="207"/>
        <end position="245"/>
    </location>
</feature>
<dbReference type="PANTHER" id="PTHR42878">
    <property type="entry name" value="TWO-COMPONENT HISTIDINE KINASE"/>
    <property type="match status" value="1"/>
</dbReference>
<feature type="domain" description="Histidine kinase" evidence="8">
    <location>
        <begin position="252"/>
        <end position="491"/>
    </location>
</feature>
<keyword evidence="7" id="KW-0812">Transmembrane</keyword>
<keyword evidence="4" id="KW-0808">Transferase</keyword>
<dbReference type="InterPro" id="IPR007891">
    <property type="entry name" value="CHASE3"/>
</dbReference>
<dbReference type="EC" id="2.7.13.3" evidence="2"/>
<dbReference type="OrthoDB" id="9808408at2"/>
<proteinExistence type="predicted"/>
<evidence type="ECO:0000256" key="7">
    <source>
        <dbReference type="SAM" id="Phobius"/>
    </source>
</evidence>
<dbReference type="SUPFAM" id="SSF55874">
    <property type="entry name" value="ATPase domain of HSP90 chaperone/DNA topoisomerase II/histidine kinase"/>
    <property type="match status" value="1"/>
</dbReference>
<organism evidence="9 10">
    <name type="scientific">Neorhizobium alkalisoli</name>
    <dbReference type="NCBI Taxonomy" id="528178"/>
    <lineage>
        <taxon>Bacteria</taxon>
        <taxon>Pseudomonadati</taxon>
        <taxon>Pseudomonadota</taxon>
        <taxon>Alphaproteobacteria</taxon>
        <taxon>Hyphomicrobiales</taxon>
        <taxon>Rhizobiaceae</taxon>
        <taxon>Rhizobium/Agrobacterium group</taxon>
        <taxon>Neorhizobium</taxon>
    </lineage>
</organism>
<evidence type="ECO:0000256" key="6">
    <source>
        <dbReference type="SAM" id="Coils"/>
    </source>
</evidence>
<accession>A0A561QXD2</accession>
<protein>
    <recommendedName>
        <fullName evidence="2">histidine kinase</fullName>
        <ecNumber evidence="2">2.7.13.3</ecNumber>
    </recommendedName>
</protein>
<dbReference type="InterPro" id="IPR036890">
    <property type="entry name" value="HATPase_C_sf"/>
</dbReference>
<dbReference type="Proteomes" id="UP000320653">
    <property type="component" value="Unassembled WGS sequence"/>
</dbReference>
<evidence type="ECO:0000256" key="2">
    <source>
        <dbReference type="ARBA" id="ARBA00012438"/>
    </source>
</evidence>
<keyword evidence="6" id="KW-0175">Coiled coil</keyword>
<dbReference type="Pfam" id="PF05227">
    <property type="entry name" value="CHASE3"/>
    <property type="match status" value="1"/>
</dbReference>
<dbReference type="SMART" id="SM00387">
    <property type="entry name" value="HATPase_c"/>
    <property type="match status" value="1"/>
</dbReference>
<reference evidence="9 10" key="1">
    <citation type="submission" date="2019-06" db="EMBL/GenBank/DDBJ databases">
        <title>Sorghum-associated microbial communities from plants grown in Nebraska, USA.</title>
        <authorList>
            <person name="Schachtman D."/>
        </authorList>
    </citation>
    <scope>NUCLEOTIDE SEQUENCE [LARGE SCALE GENOMIC DNA]</scope>
    <source>
        <strain evidence="9 10">1225</strain>
    </source>
</reference>
<keyword evidence="3" id="KW-0597">Phosphoprotein</keyword>
<keyword evidence="7" id="KW-0472">Membrane</keyword>
<evidence type="ECO:0000259" key="8">
    <source>
        <dbReference type="PROSITE" id="PS50109"/>
    </source>
</evidence>
<dbReference type="GO" id="GO:0030295">
    <property type="term" value="F:protein kinase activator activity"/>
    <property type="evidence" value="ECO:0007669"/>
    <property type="project" value="TreeGrafter"/>
</dbReference>
<dbReference type="InterPro" id="IPR050351">
    <property type="entry name" value="BphY/WalK/GraS-like"/>
</dbReference>
<dbReference type="Gene3D" id="1.10.287.130">
    <property type="match status" value="1"/>
</dbReference>
<dbReference type="InterPro" id="IPR005467">
    <property type="entry name" value="His_kinase_dom"/>
</dbReference>
<comment type="catalytic activity">
    <reaction evidence="1">
        <text>ATP + protein L-histidine = ADP + protein N-phospho-L-histidine.</text>
        <dbReference type="EC" id="2.7.13.3"/>
    </reaction>
</comment>
<comment type="caution">
    <text evidence="9">The sequence shown here is derived from an EMBL/GenBank/DDBJ whole genome shotgun (WGS) entry which is preliminary data.</text>
</comment>
<dbReference type="InterPro" id="IPR003661">
    <property type="entry name" value="HisK_dim/P_dom"/>
</dbReference>
<dbReference type="InterPro" id="IPR003594">
    <property type="entry name" value="HATPase_dom"/>
</dbReference>
<dbReference type="PRINTS" id="PR00344">
    <property type="entry name" value="BCTRLSENSOR"/>
</dbReference>
<keyword evidence="5 9" id="KW-0418">Kinase</keyword>
<dbReference type="CDD" id="cd00082">
    <property type="entry name" value="HisKA"/>
    <property type="match status" value="1"/>
</dbReference>
<dbReference type="PANTHER" id="PTHR42878:SF15">
    <property type="entry name" value="BACTERIOPHYTOCHROME"/>
    <property type="match status" value="1"/>
</dbReference>
<evidence type="ECO:0000313" key="10">
    <source>
        <dbReference type="Proteomes" id="UP000320653"/>
    </source>
</evidence>
<dbReference type="Pfam" id="PF02518">
    <property type="entry name" value="HATPase_c"/>
    <property type="match status" value="1"/>
</dbReference>
<dbReference type="GO" id="GO:0000156">
    <property type="term" value="F:phosphorelay response regulator activity"/>
    <property type="evidence" value="ECO:0007669"/>
    <property type="project" value="TreeGrafter"/>
</dbReference>
<evidence type="ECO:0000256" key="5">
    <source>
        <dbReference type="ARBA" id="ARBA00022777"/>
    </source>
</evidence>
<dbReference type="SUPFAM" id="SSF47384">
    <property type="entry name" value="Homodimeric domain of signal transducing histidine kinase"/>
    <property type="match status" value="1"/>
</dbReference>
<dbReference type="EMBL" id="VIWP01000003">
    <property type="protein sequence ID" value="TWF55025.1"/>
    <property type="molecule type" value="Genomic_DNA"/>
</dbReference>
<evidence type="ECO:0000313" key="9">
    <source>
        <dbReference type="EMBL" id="TWF55025.1"/>
    </source>
</evidence>
<keyword evidence="10" id="KW-1185">Reference proteome</keyword>
<evidence type="ECO:0000256" key="3">
    <source>
        <dbReference type="ARBA" id="ARBA00022553"/>
    </source>
</evidence>
<sequence length="500" mass="54718">MLFSNSTFARSSLLMLLVGAAILFATVLSSFFLAQMTRSYFDDVTRLRALRSTSSDLLLLLQSAESSQRGYLLAQDAAFLEPYKTSISALPLQLEKVMKAADNQSMVTVPIDDIRRLVAVKVKEMQSTLDLATKGDLASALEIVRNQSGFESMQRLRGLVGEVVAELDGRLIAGIDDIRDSAGSLQWFTVGGGILLILVVGGAIAVIAQHVRELSRARKEVEELNTGLEERVNERTEDLIQANREIQRYAYIVSHDLRAPLVNIMGFTSELDATLKSIRTFVLAEEGAVLSENEVRDARLAVEEDLPEAIGFIRSSTKKMDGLINAILKISRDGRRDLKPERVNLGELLDATAASVYHQVNEGGGEVKISVDAARGLMTDRFSMEQIFGNLFDNAIKYKHPERPLELSVTAAPIGRGAVRISVADNGRGIAPEDHERVFELFRRSGVQDKQGEGIGLAHVRSLVRNLGGEITVTSTLGGGSTFVIRLPMDLSQYVRSNGS</sequence>
<name>A0A561QXD2_9HYPH</name>
<evidence type="ECO:0000256" key="1">
    <source>
        <dbReference type="ARBA" id="ARBA00000085"/>
    </source>
</evidence>
<keyword evidence="7" id="KW-1133">Transmembrane helix</keyword>
<evidence type="ECO:0000256" key="4">
    <source>
        <dbReference type="ARBA" id="ARBA00022679"/>
    </source>
</evidence>